<evidence type="ECO:0000259" key="1">
    <source>
        <dbReference type="Pfam" id="PF17827"/>
    </source>
</evidence>
<dbReference type="InterPro" id="IPR050320">
    <property type="entry name" value="N5-glutamine_MTase"/>
</dbReference>
<dbReference type="VEuPathDB" id="FungiDB:CPAG_00226"/>
<dbReference type="GO" id="GO:0008168">
    <property type="term" value="F:methyltransferase activity"/>
    <property type="evidence" value="ECO:0007669"/>
    <property type="project" value="InterPro"/>
</dbReference>
<gene>
    <name evidence="2" type="ORF">CPAG_00226</name>
</gene>
<dbReference type="InterPro" id="IPR040758">
    <property type="entry name" value="PrmC_N"/>
</dbReference>
<dbReference type="InterPro" id="IPR029063">
    <property type="entry name" value="SAM-dependent_MTases_sf"/>
</dbReference>
<proteinExistence type="predicted"/>
<reference evidence="3" key="2">
    <citation type="journal article" date="2009" name="Genome Res.">
        <title>Comparative genomic analyses of the human fungal pathogens Coccidioides and their relatives.</title>
        <authorList>
            <person name="Sharpton T.J."/>
            <person name="Stajich J.E."/>
            <person name="Rounsley S.D."/>
            <person name="Gardner M.J."/>
            <person name="Wortman J.R."/>
            <person name="Jordar V.S."/>
            <person name="Maiti R."/>
            <person name="Kodira C.D."/>
            <person name="Neafsey D.E."/>
            <person name="Zeng Q."/>
            <person name="Hung C.-Y."/>
            <person name="McMahan C."/>
            <person name="Muszewska A."/>
            <person name="Grynberg M."/>
            <person name="Mandel M.A."/>
            <person name="Kellner E.M."/>
            <person name="Barker B.M."/>
            <person name="Galgiani J.N."/>
            <person name="Orbach M.J."/>
            <person name="Kirkland T.N."/>
            <person name="Cole G.T."/>
            <person name="Henn M.R."/>
            <person name="Birren B.W."/>
            <person name="Taylor J.W."/>
        </authorList>
    </citation>
    <scope>NUCLEOTIDE SEQUENCE [LARGE SCALE GENOMIC DNA]</scope>
    <source>
        <strain evidence="3">RMSCC 3488</strain>
    </source>
</reference>
<dbReference type="EMBL" id="DS268109">
    <property type="protein sequence ID" value="KMM63873.1"/>
    <property type="molecule type" value="Genomic_DNA"/>
</dbReference>
<dbReference type="OrthoDB" id="269872at2759"/>
<organism evidence="2 3">
    <name type="scientific">Coccidioides posadasii RMSCC 3488</name>
    <dbReference type="NCBI Taxonomy" id="454284"/>
    <lineage>
        <taxon>Eukaryota</taxon>
        <taxon>Fungi</taxon>
        <taxon>Dikarya</taxon>
        <taxon>Ascomycota</taxon>
        <taxon>Pezizomycotina</taxon>
        <taxon>Eurotiomycetes</taxon>
        <taxon>Eurotiomycetidae</taxon>
        <taxon>Onygenales</taxon>
        <taxon>Onygenaceae</taxon>
        <taxon>Coccidioides</taxon>
    </lineage>
</organism>
<evidence type="ECO:0000313" key="2">
    <source>
        <dbReference type="EMBL" id="KMM63873.1"/>
    </source>
</evidence>
<sequence length="391" mass="44014">MPRLASTLLRRAYASDPLLLLLLRECRDLDSARNELRWLREHVHSLSKANACDDAWRQRQLKSMVRDRARGMPLQYILGDQPFGELDILCRKGVLIPRPETESYTFRTARLILSELRMGSSSPAPIRILDLCTGTGCIPLLLHSLLASSIPDLALVGIDISRKALSLARENLEYNISQNHLLARARQDISFLQANVLRDEKAELVKREGDAIPSLQAVLADFESAADIRNSRKDLRGQWDVLISNPPYISPVDFCNGTTRRSVRLHEPTLALVPPPLASPQTLETHKSEYDENAMITAQQDSFYPRLLDISDFIGAKLTVLECGDPAQARRIVDLVVRRNASYPPARGLEARIWKCDHFGSDDMFASTEKHTDDEEDGGARAVVIYRNRDI</sequence>
<dbReference type="PANTHER" id="PTHR18895:SF74">
    <property type="entry name" value="MTRF1L RELEASE FACTOR GLUTAMINE METHYLTRANSFERASE"/>
    <property type="match status" value="1"/>
</dbReference>
<dbReference type="GO" id="GO:0005739">
    <property type="term" value="C:mitochondrion"/>
    <property type="evidence" value="ECO:0007669"/>
    <property type="project" value="TreeGrafter"/>
</dbReference>
<feature type="domain" description="Release factor glutamine methyltransferase N-terminal" evidence="1">
    <location>
        <begin position="29"/>
        <end position="79"/>
    </location>
</feature>
<dbReference type="Gene3D" id="3.40.50.150">
    <property type="entry name" value="Vaccinia Virus protein VP39"/>
    <property type="match status" value="1"/>
</dbReference>
<dbReference type="GO" id="GO:0003676">
    <property type="term" value="F:nucleic acid binding"/>
    <property type="evidence" value="ECO:0007669"/>
    <property type="project" value="InterPro"/>
</dbReference>
<protein>
    <recommendedName>
        <fullName evidence="1">Release factor glutamine methyltransferase N-terminal domain-containing protein</fullName>
    </recommendedName>
</protein>
<dbReference type="PROSITE" id="PS00092">
    <property type="entry name" value="N6_MTASE"/>
    <property type="match status" value="1"/>
</dbReference>
<accession>A0A0J6F1B1</accession>
<dbReference type="GO" id="GO:0032259">
    <property type="term" value="P:methylation"/>
    <property type="evidence" value="ECO:0007669"/>
    <property type="project" value="InterPro"/>
</dbReference>
<evidence type="ECO:0000313" key="3">
    <source>
        <dbReference type="Proteomes" id="UP000054567"/>
    </source>
</evidence>
<dbReference type="AlphaFoldDB" id="A0A0J6F1B1"/>
<dbReference type="PANTHER" id="PTHR18895">
    <property type="entry name" value="HEMK METHYLTRANSFERASE"/>
    <property type="match status" value="1"/>
</dbReference>
<dbReference type="CDD" id="cd02440">
    <property type="entry name" value="AdoMet_MTases"/>
    <property type="match status" value="1"/>
</dbReference>
<name>A0A0J6F1B1_COCPO</name>
<reference evidence="2 3" key="1">
    <citation type="submission" date="2007-06" db="EMBL/GenBank/DDBJ databases">
        <title>The Genome Sequence of Coccidioides posadasii RMSCC_3488.</title>
        <authorList>
            <consortium name="Coccidioides Genome Resources Consortium"/>
            <consortium name="The Broad Institute Genome Sequencing Platform"/>
            <person name="Henn M.R."/>
            <person name="Sykes S."/>
            <person name="Young S."/>
            <person name="Jaffe D."/>
            <person name="Berlin A."/>
            <person name="Alvarez P."/>
            <person name="Butler J."/>
            <person name="Gnerre S."/>
            <person name="Grabherr M."/>
            <person name="Mauceli E."/>
            <person name="Brockman W."/>
            <person name="Kodira C."/>
            <person name="Alvarado L."/>
            <person name="Zeng Q."/>
            <person name="Crawford M."/>
            <person name="Antoine C."/>
            <person name="Devon K."/>
            <person name="Galgiani J."/>
            <person name="Orsborn K."/>
            <person name="Lewis M.L."/>
            <person name="Nusbaum C."/>
            <person name="Galagan J."/>
            <person name="Birren B."/>
        </authorList>
    </citation>
    <scope>NUCLEOTIDE SEQUENCE [LARGE SCALE GENOMIC DNA]</scope>
    <source>
        <strain evidence="2 3">RMSCC 3488</strain>
    </source>
</reference>
<dbReference type="Pfam" id="PF17827">
    <property type="entry name" value="PrmC_N"/>
    <property type="match status" value="1"/>
</dbReference>
<dbReference type="SUPFAM" id="SSF53335">
    <property type="entry name" value="S-adenosyl-L-methionine-dependent methyltransferases"/>
    <property type="match status" value="1"/>
</dbReference>
<dbReference type="InterPro" id="IPR002052">
    <property type="entry name" value="DNA_methylase_N6_adenine_CS"/>
</dbReference>
<dbReference type="Proteomes" id="UP000054567">
    <property type="component" value="Unassembled WGS sequence"/>
</dbReference>
<reference evidence="3" key="3">
    <citation type="journal article" date="2010" name="Genome Res.">
        <title>Population genomic sequencing of Coccidioides fungi reveals recent hybridization and transposon control.</title>
        <authorList>
            <person name="Neafsey D.E."/>
            <person name="Barker B.M."/>
            <person name="Sharpton T.J."/>
            <person name="Stajich J.E."/>
            <person name="Park D.J."/>
            <person name="Whiston E."/>
            <person name="Hung C.-Y."/>
            <person name="McMahan C."/>
            <person name="White J."/>
            <person name="Sykes S."/>
            <person name="Heiman D."/>
            <person name="Young S."/>
            <person name="Zeng Q."/>
            <person name="Abouelleil A."/>
            <person name="Aftuck L."/>
            <person name="Bessette D."/>
            <person name="Brown A."/>
            <person name="FitzGerald M."/>
            <person name="Lui A."/>
            <person name="Macdonald J.P."/>
            <person name="Priest M."/>
            <person name="Orbach M.J."/>
            <person name="Galgiani J.N."/>
            <person name="Kirkland T.N."/>
            <person name="Cole G.T."/>
            <person name="Birren B.W."/>
            <person name="Henn M.R."/>
            <person name="Taylor J.W."/>
            <person name="Rounsley S.D."/>
        </authorList>
    </citation>
    <scope>NUCLEOTIDE SEQUENCE [LARGE SCALE GENOMIC DNA]</scope>
    <source>
        <strain evidence="3">RMSCC 3488</strain>
    </source>
</reference>
<dbReference type="Gene3D" id="1.10.8.10">
    <property type="entry name" value="DNA helicase RuvA subunit, C-terminal domain"/>
    <property type="match status" value="1"/>
</dbReference>